<dbReference type="GO" id="GO:0006357">
    <property type="term" value="P:regulation of transcription by RNA polymerase II"/>
    <property type="evidence" value="ECO:0007669"/>
    <property type="project" value="TreeGrafter"/>
</dbReference>
<keyword evidence="3" id="KW-0863">Zinc-finger</keyword>
<evidence type="ECO:0000313" key="13">
    <source>
        <dbReference type="Proteomes" id="UP000193218"/>
    </source>
</evidence>
<feature type="region of interest" description="Disordered" evidence="11">
    <location>
        <begin position="151"/>
        <end position="286"/>
    </location>
</feature>
<feature type="region of interest" description="Disordered" evidence="11">
    <location>
        <begin position="61"/>
        <end position="101"/>
    </location>
</feature>
<evidence type="ECO:0000256" key="11">
    <source>
        <dbReference type="SAM" id="MobiDB-lite"/>
    </source>
</evidence>
<keyword evidence="4" id="KW-0862">Zinc</keyword>
<organism evidence="12 13">
    <name type="scientific">Kockovaella imperatae</name>
    <dbReference type="NCBI Taxonomy" id="4999"/>
    <lineage>
        <taxon>Eukaryota</taxon>
        <taxon>Fungi</taxon>
        <taxon>Dikarya</taxon>
        <taxon>Basidiomycota</taxon>
        <taxon>Agaricomycotina</taxon>
        <taxon>Tremellomycetes</taxon>
        <taxon>Tremellales</taxon>
        <taxon>Cuniculitremaceae</taxon>
        <taxon>Kockovaella</taxon>
    </lineage>
</organism>
<dbReference type="AlphaFoldDB" id="A0A1Y1UK35"/>
<dbReference type="InterPro" id="IPR013246">
    <property type="entry name" value="SAGA_su_Sgf11"/>
</dbReference>
<dbReference type="Pfam" id="PF08209">
    <property type="entry name" value="Sgf11"/>
    <property type="match status" value="1"/>
</dbReference>
<dbReference type="GO" id="GO:0071819">
    <property type="term" value="C:DUBm complex"/>
    <property type="evidence" value="ECO:0007669"/>
    <property type="project" value="TreeGrafter"/>
</dbReference>
<comment type="caution">
    <text evidence="12">The sequence shown here is derived from an EMBL/GenBank/DDBJ whole genome shotgun (WGS) entry which is preliminary data.</text>
</comment>
<keyword evidence="7 10" id="KW-0010">Activator</keyword>
<dbReference type="GO" id="GO:0003713">
    <property type="term" value="F:transcription coactivator activity"/>
    <property type="evidence" value="ECO:0007669"/>
    <property type="project" value="TreeGrafter"/>
</dbReference>
<feature type="compositionally biased region" description="Polar residues" evidence="11">
    <location>
        <begin position="157"/>
        <end position="170"/>
    </location>
</feature>
<keyword evidence="13" id="KW-1185">Reference proteome</keyword>
<protein>
    <recommendedName>
        <fullName evidence="10">SAGA-associated factor 11</fullName>
    </recommendedName>
</protein>
<dbReference type="GO" id="GO:0008270">
    <property type="term" value="F:zinc ion binding"/>
    <property type="evidence" value="ECO:0007669"/>
    <property type="project" value="UniProtKB-KW"/>
</dbReference>
<dbReference type="GeneID" id="33557425"/>
<comment type="similarity">
    <text evidence="10">Belongs to the SGF11 family.</text>
</comment>
<evidence type="ECO:0000256" key="7">
    <source>
        <dbReference type="ARBA" id="ARBA00023159"/>
    </source>
</evidence>
<name>A0A1Y1UK35_9TREE</name>
<evidence type="ECO:0000256" key="6">
    <source>
        <dbReference type="ARBA" id="ARBA00023015"/>
    </source>
</evidence>
<evidence type="ECO:0000256" key="8">
    <source>
        <dbReference type="ARBA" id="ARBA00023163"/>
    </source>
</evidence>
<dbReference type="PANTHER" id="PTHR46367:SF1">
    <property type="entry name" value="ATAXIN-7-LIKE PROTEIN 3"/>
    <property type="match status" value="1"/>
</dbReference>
<sequence>MASGQGKDRPEIQAAAKSILQDMMDDLILTVAISAHREIKRSKVPCGVCHTHCRGHSALSSAHFGSSSSAGPSTSRAPGGAYAVGPEKGTGGNTGIGSGSGKPDGNGNVFFDCLVCGRGIASSRYAPHLSSCLGMNGGTRRKAARAAINKNRLGANDRSSPSPYYQASDNGDSDTESTATASKKSKKINGNGKRARSPGSVPRSKASSGISTPNTVPPRTALPPSKLGRPPTSRETLDLTSPDRQPIGPGRPGAKTLPGASADMPVVIDGMDVDKGDDTSDDADDY</sequence>
<dbReference type="Gene3D" id="3.30.160.60">
    <property type="entry name" value="Classic Zinc Finger"/>
    <property type="match status" value="1"/>
</dbReference>
<feature type="compositionally biased region" description="Gly residues" evidence="11">
    <location>
        <begin position="88"/>
        <end position="101"/>
    </location>
</feature>
<keyword evidence="5" id="KW-0156">Chromatin regulator</keyword>
<dbReference type="RefSeq" id="XP_021871884.1">
    <property type="nucleotide sequence ID" value="XM_022015616.1"/>
</dbReference>
<dbReference type="InterPro" id="IPR051078">
    <property type="entry name" value="SGF11"/>
</dbReference>
<evidence type="ECO:0000256" key="4">
    <source>
        <dbReference type="ARBA" id="ARBA00022833"/>
    </source>
</evidence>
<evidence type="ECO:0000256" key="1">
    <source>
        <dbReference type="ARBA" id="ARBA00004123"/>
    </source>
</evidence>
<dbReference type="EMBL" id="NBSH01000005">
    <property type="protein sequence ID" value="ORX37897.1"/>
    <property type="molecule type" value="Genomic_DNA"/>
</dbReference>
<evidence type="ECO:0000256" key="10">
    <source>
        <dbReference type="RuleBase" id="RU261113"/>
    </source>
</evidence>
<dbReference type="STRING" id="4999.A0A1Y1UK35"/>
<evidence type="ECO:0000313" key="12">
    <source>
        <dbReference type="EMBL" id="ORX37897.1"/>
    </source>
</evidence>
<dbReference type="OrthoDB" id="21557at2759"/>
<feature type="compositionally biased region" description="Polar residues" evidence="11">
    <location>
        <begin position="205"/>
        <end position="214"/>
    </location>
</feature>
<reference evidence="12 13" key="1">
    <citation type="submission" date="2017-03" db="EMBL/GenBank/DDBJ databases">
        <title>Widespread Adenine N6-methylation of Active Genes in Fungi.</title>
        <authorList>
            <consortium name="DOE Joint Genome Institute"/>
            <person name="Mondo S.J."/>
            <person name="Dannebaum R.O."/>
            <person name="Kuo R.C."/>
            <person name="Louie K.B."/>
            <person name="Bewick A.J."/>
            <person name="Labutti K."/>
            <person name="Haridas S."/>
            <person name="Kuo A."/>
            <person name="Salamov A."/>
            <person name="Ahrendt S.R."/>
            <person name="Lau R."/>
            <person name="Bowen B.P."/>
            <person name="Lipzen A."/>
            <person name="Sullivan W."/>
            <person name="Andreopoulos W.B."/>
            <person name="Clum A."/>
            <person name="Lindquist E."/>
            <person name="Daum C."/>
            <person name="Northen T.R."/>
            <person name="Ramamoorthy G."/>
            <person name="Schmitz R.J."/>
            <person name="Gryganskyi A."/>
            <person name="Culley D."/>
            <person name="Magnuson J."/>
            <person name="James T.Y."/>
            <person name="O'Malley M.A."/>
            <person name="Stajich J.E."/>
            <person name="Spatafora J.W."/>
            <person name="Visel A."/>
            <person name="Grigoriev I.V."/>
        </authorList>
    </citation>
    <scope>NUCLEOTIDE SEQUENCE [LARGE SCALE GENOMIC DNA]</scope>
    <source>
        <strain evidence="12 13">NRRL Y-17943</strain>
    </source>
</reference>
<dbReference type="InParanoid" id="A0A1Y1UK35"/>
<dbReference type="GO" id="GO:0006325">
    <property type="term" value="P:chromatin organization"/>
    <property type="evidence" value="ECO:0007669"/>
    <property type="project" value="UniProtKB-KW"/>
</dbReference>
<accession>A0A1Y1UK35</accession>
<dbReference type="GO" id="GO:0000124">
    <property type="term" value="C:SAGA complex"/>
    <property type="evidence" value="ECO:0007669"/>
    <property type="project" value="TreeGrafter"/>
</dbReference>
<evidence type="ECO:0000256" key="2">
    <source>
        <dbReference type="ARBA" id="ARBA00022723"/>
    </source>
</evidence>
<keyword evidence="9" id="KW-0539">Nucleus</keyword>
<keyword evidence="8" id="KW-0804">Transcription</keyword>
<dbReference type="Proteomes" id="UP000193218">
    <property type="component" value="Unassembled WGS sequence"/>
</dbReference>
<feature type="compositionally biased region" description="Low complexity" evidence="11">
    <location>
        <begin position="176"/>
        <end position="192"/>
    </location>
</feature>
<evidence type="ECO:0000256" key="3">
    <source>
        <dbReference type="ARBA" id="ARBA00022771"/>
    </source>
</evidence>
<feature type="compositionally biased region" description="Low complexity" evidence="11">
    <location>
        <begin position="61"/>
        <end position="87"/>
    </location>
</feature>
<comment type="subcellular location">
    <subcellularLocation>
        <location evidence="1 10">Nucleus</location>
    </subcellularLocation>
</comment>
<keyword evidence="2" id="KW-0479">Metal-binding</keyword>
<evidence type="ECO:0000256" key="5">
    <source>
        <dbReference type="ARBA" id="ARBA00022853"/>
    </source>
</evidence>
<keyword evidence="6" id="KW-0805">Transcription regulation</keyword>
<evidence type="ECO:0000256" key="9">
    <source>
        <dbReference type="ARBA" id="ARBA00023242"/>
    </source>
</evidence>
<gene>
    <name evidence="12" type="ORF">BD324DRAFT_623701</name>
</gene>
<proteinExistence type="inferred from homology"/>
<dbReference type="PANTHER" id="PTHR46367">
    <property type="entry name" value="ATAXIN-7-LIKE PROTEIN 3"/>
    <property type="match status" value="1"/>
</dbReference>